<evidence type="ECO:0000313" key="1">
    <source>
        <dbReference type="EMBL" id="KAK3785505.1"/>
    </source>
</evidence>
<reference evidence="1" key="1">
    <citation type="journal article" date="2023" name="G3 (Bethesda)">
        <title>A reference genome for the long-term kleptoplast-retaining sea slug Elysia crispata morphotype clarki.</title>
        <authorList>
            <person name="Eastman K.E."/>
            <person name="Pendleton A.L."/>
            <person name="Shaikh M.A."/>
            <person name="Suttiyut T."/>
            <person name="Ogas R."/>
            <person name="Tomko P."/>
            <person name="Gavelis G."/>
            <person name="Widhalm J.R."/>
            <person name="Wisecaver J.H."/>
        </authorList>
    </citation>
    <scope>NUCLEOTIDE SEQUENCE</scope>
    <source>
        <strain evidence="1">ECLA1</strain>
    </source>
</reference>
<evidence type="ECO:0000313" key="2">
    <source>
        <dbReference type="Proteomes" id="UP001283361"/>
    </source>
</evidence>
<gene>
    <name evidence="1" type="ORF">RRG08_048639</name>
</gene>
<sequence>MLTAAGRESVNPTRSHCVCVERGQQGQQADLDTFSQSTDVTLSLNRSTTEILTSWSLRINSTKIQNFNETLTWPAKPGPTGLSSLDNVQRSVSWSRAASVTVIVASCSIDQSKGSAGCCTVTTAYCVIARTLIQGLMFPVVVSFITCGLALDLKCPVKRVPNMETLLGGHCPSKMTDGYTDEPPLSSLADV</sequence>
<protein>
    <submittedName>
        <fullName evidence="1">Uncharacterized protein</fullName>
    </submittedName>
</protein>
<keyword evidence="2" id="KW-1185">Reference proteome</keyword>
<dbReference type="EMBL" id="JAWDGP010002127">
    <property type="protein sequence ID" value="KAK3785505.1"/>
    <property type="molecule type" value="Genomic_DNA"/>
</dbReference>
<dbReference type="AlphaFoldDB" id="A0AAE1DX15"/>
<organism evidence="1 2">
    <name type="scientific">Elysia crispata</name>
    <name type="common">lettuce slug</name>
    <dbReference type="NCBI Taxonomy" id="231223"/>
    <lineage>
        <taxon>Eukaryota</taxon>
        <taxon>Metazoa</taxon>
        <taxon>Spiralia</taxon>
        <taxon>Lophotrochozoa</taxon>
        <taxon>Mollusca</taxon>
        <taxon>Gastropoda</taxon>
        <taxon>Heterobranchia</taxon>
        <taxon>Euthyneura</taxon>
        <taxon>Panpulmonata</taxon>
        <taxon>Sacoglossa</taxon>
        <taxon>Placobranchoidea</taxon>
        <taxon>Plakobranchidae</taxon>
        <taxon>Elysia</taxon>
    </lineage>
</organism>
<proteinExistence type="predicted"/>
<dbReference type="Proteomes" id="UP001283361">
    <property type="component" value="Unassembled WGS sequence"/>
</dbReference>
<comment type="caution">
    <text evidence="1">The sequence shown here is derived from an EMBL/GenBank/DDBJ whole genome shotgun (WGS) entry which is preliminary data.</text>
</comment>
<accession>A0AAE1DX15</accession>
<name>A0AAE1DX15_9GAST</name>